<comment type="caution">
    <text evidence="1">The sequence shown here is derived from an EMBL/GenBank/DDBJ whole genome shotgun (WGS) entry which is preliminary data.</text>
</comment>
<evidence type="ECO:0000313" key="1">
    <source>
        <dbReference type="EMBL" id="KAK9886979.1"/>
    </source>
</evidence>
<proteinExistence type="predicted"/>
<organism evidence="1 2">
    <name type="scientific">Henosepilachna vigintioctopunctata</name>
    <dbReference type="NCBI Taxonomy" id="420089"/>
    <lineage>
        <taxon>Eukaryota</taxon>
        <taxon>Metazoa</taxon>
        <taxon>Ecdysozoa</taxon>
        <taxon>Arthropoda</taxon>
        <taxon>Hexapoda</taxon>
        <taxon>Insecta</taxon>
        <taxon>Pterygota</taxon>
        <taxon>Neoptera</taxon>
        <taxon>Endopterygota</taxon>
        <taxon>Coleoptera</taxon>
        <taxon>Polyphaga</taxon>
        <taxon>Cucujiformia</taxon>
        <taxon>Coccinelloidea</taxon>
        <taxon>Coccinellidae</taxon>
        <taxon>Epilachninae</taxon>
        <taxon>Epilachnini</taxon>
        <taxon>Henosepilachna</taxon>
    </lineage>
</organism>
<protein>
    <submittedName>
        <fullName evidence="1">Uncharacterized protein</fullName>
    </submittedName>
</protein>
<sequence>MELDEEQGLLNIGKSQLTVSVVDITPSSSQPSPLSVSLFEASSETGNAAISCCLNPRPLLHFDSTQKWGRAAQYAMRENRKIAGKATCQGKVYNFLERPDNWKCFVYHFFV</sequence>
<accession>A0AAW1V525</accession>
<dbReference type="AlphaFoldDB" id="A0AAW1V525"/>
<dbReference type="Proteomes" id="UP001431783">
    <property type="component" value="Unassembled WGS sequence"/>
</dbReference>
<evidence type="ECO:0000313" key="2">
    <source>
        <dbReference type="Proteomes" id="UP001431783"/>
    </source>
</evidence>
<gene>
    <name evidence="1" type="ORF">WA026_019236</name>
</gene>
<dbReference type="EMBL" id="JARQZJ010000103">
    <property type="protein sequence ID" value="KAK9886979.1"/>
    <property type="molecule type" value="Genomic_DNA"/>
</dbReference>
<keyword evidence="2" id="KW-1185">Reference proteome</keyword>
<reference evidence="1 2" key="1">
    <citation type="submission" date="2023-03" db="EMBL/GenBank/DDBJ databases">
        <title>Genome insight into feeding habits of ladybird beetles.</title>
        <authorList>
            <person name="Li H.-S."/>
            <person name="Huang Y.-H."/>
            <person name="Pang H."/>
        </authorList>
    </citation>
    <scope>NUCLEOTIDE SEQUENCE [LARGE SCALE GENOMIC DNA]</scope>
    <source>
        <strain evidence="1">SYSU_2023b</strain>
        <tissue evidence="1">Whole body</tissue>
    </source>
</reference>
<name>A0AAW1V525_9CUCU</name>